<dbReference type="PROSITE" id="PS00020">
    <property type="entry name" value="ACTININ_2"/>
    <property type="match status" value="1"/>
</dbReference>
<dbReference type="Pfam" id="PF00435">
    <property type="entry name" value="Spectrin"/>
    <property type="match status" value="2"/>
</dbReference>
<dbReference type="SUPFAM" id="SSF46966">
    <property type="entry name" value="Spectrin repeat"/>
    <property type="match status" value="4"/>
</dbReference>
<dbReference type="PROSITE" id="PS50021">
    <property type="entry name" value="CH"/>
    <property type="match status" value="2"/>
</dbReference>
<comment type="caution">
    <text evidence="6">The sequence shown here is derived from an EMBL/GenBank/DDBJ whole genome shotgun (WGS) entry which is preliminary data.</text>
</comment>
<protein>
    <recommendedName>
        <fullName evidence="5">Calponin-homology (CH) domain-containing protein</fullName>
    </recommendedName>
</protein>
<name>A0AAV2T840_CALDB</name>
<dbReference type="EMBL" id="CAXLJL010000145">
    <property type="protein sequence ID" value="CAL5133011.1"/>
    <property type="molecule type" value="Genomic_DNA"/>
</dbReference>
<reference evidence="6" key="1">
    <citation type="submission" date="2024-06" db="EMBL/GenBank/DDBJ databases">
        <authorList>
            <person name="Liu X."/>
            <person name="Lenzi L."/>
            <person name="Haldenby T S."/>
            <person name="Uol C."/>
        </authorList>
    </citation>
    <scope>NUCLEOTIDE SEQUENCE</scope>
</reference>
<dbReference type="SMART" id="SM00150">
    <property type="entry name" value="SPEC"/>
    <property type="match status" value="3"/>
</dbReference>
<feature type="region of interest" description="Disordered" evidence="4">
    <location>
        <begin position="829"/>
        <end position="862"/>
    </location>
</feature>
<evidence type="ECO:0000256" key="4">
    <source>
        <dbReference type="SAM" id="MobiDB-lite"/>
    </source>
</evidence>
<dbReference type="Gene3D" id="1.10.418.10">
    <property type="entry name" value="Calponin-like domain"/>
    <property type="match status" value="2"/>
</dbReference>
<dbReference type="SMART" id="SM00033">
    <property type="entry name" value="CH"/>
    <property type="match status" value="2"/>
</dbReference>
<keyword evidence="2" id="KW-0009">Actin-binding</keyword>
<accession>A0AAV2T840</accession>
<dbReference type="Pfam" id="PF00307">
    <property type="entry name" value="CH"/>
    <property type="match status" value="2"/>
</dbReference>
<evidence type="ECO:0000259" key="5">
    <source>
        <dbReference type="PROSITE" id="PS50021"/>
    </source>
</evidence>
<feature type="domain" description="Calponin-homology (CH)" evidence="5">
    <location>
        <begin position="218"/>
        <end position="326"/>
    </location>
</feature>
<proteinExistence type="predicted"/>
<evidence type="ECO:0000256" key="3">
    <source>
        <dbReference type="SAM" id="Coils"/>
    </source>
</evidence>
<dbReference type="Proteomes" id="UP001497525">
    <property type="component" value="Unassembled WGS sequence"/>
</dbReference>
<dbReference type="FunFam" id="1.10.418.10:FF:000089">
    <property type="entry name" value="Spectrin beta chain"/>
    <property type="match status" value="1"/>
</dbReference>
<dbReference type="InterPro" id="IPR001715">
    <property type="entry name" value="CH_dom"/>
</dbReference>
<feature type="compositionally biased region" description="Polar residues" evidence="4">
    <location>
        <begin position="845"/>
        <end position="854"/>
    </location>
</feature>
<feature type="coiled-coil region" evidence="3">
    <location>
        <begin position="1496"/>
        <end position="1530"/>
    </location>
</feature>
<sequence>MKPLPNDFRPQTEFIYFSFSHLCSTGERDHMQKELFTKWINAQLGEQDYWDGPGSPPERMWNNVAQTNRAARAWGFCELHFVRELFEDLRDGRVLLRLLELLSGKCLGSGVPPGEIGFMDTHDKVQMIPESNETYFVTFEEDQAAKPNQSQMRIHHLENVGQALRFLYSEGAHMENLGAQDIVDGNPRLTLGLIWTIILHFQVQGIEIPEPMDNGEVRHARDALMLWCQLKTAGYPQVEICDFTNSWRDGLAFCALLHRHYPSLIDYDYMVALDNEPWIRVETAFDVAADHLGIPELVEPMDFVSSWWSDERCVLTVVVTWYRWLNECQNVKKVATRLNNVLNQLLTISRMQQRYMVRLHRWLKWKQSAMLMLNSLQQNSTRFSQNKEHGVDPEMAIRMRLQFFTDWCQKEKIEKMSERCQIEFILHKIRISQLAASQNIFRPPEGYRLCDVDRAWSELSETEHICHLATVTELAKQVNIKHVGRRLERKLIIFSNWLEENERILLVAEKADAKAVHSDMTSIESFFNEAAEHVSSTTVPPKLSTQLHRTTASRRKHAAWLADAEAYAQVRLQRLQAMVAELKSNYVCEEIQKCFNQWDSLVKRWSILQRKLNIRSVALKSVEDWLYLLIEFNEIFGHLQGRMKDIHKFAFEQTQMTNLALERLRQDLANLSRWQNLVRRTCLSQPYQQRYQDSEDSNGWLSSKYLREVAMDCLASVDKIRDQLNGELQEMSNWNAQKQKAFQFLESLASEIQWIKDQEDTLKIPPINPEDLTLCKETTMLQFHHYRNRQRIMEKEHRLRHGFNVENFSRTSLTGDELPVILNSFAEKRVSSNEDQDAAPAHEASQMSGLSTESIESESAGEDEAAQINYYLSASDNILSKPTIIQTMRKEFEEVDLSLALAEQSPIISNFCTGFEEDTVCTDDEDIQKDNQERKPSGPVNIMEAKRLRLLIQTTWQSLINIAEDFSKKLWQRHEQLDIIQRLIELSLVIEDRNVWLSQTYESLDLSGMHKRLDQLGFPLKVVGDQPAVPTLDSSKDQLSFSTDHEVVFNSELRKLERAQELFSRFPKKLEQIRLEINGFVPSRPVFYCLEENALQEVCKYLETFCHLENNICIQSNDSSKSLTEPEPHRGRAHSVPADITQVDAPILKRTLKHALTEPQISTPRCVTSSKGNIFEDSSCAQLGNQFKECQPQRPAEHSIKDEVIKFDQSPAAPPSSPWGVNMRLLLDPEIYVLPIALLRHLEEIGRKCDECRRVCSENMRTVEIKRDLMKFVSKITSLESWIDIKQSELSKMYPEIVPHTTGRLRSISSLGDVKEDFFIAASSELPILAYRFSVFHTEVHSQANERIQEISQLHQSIVEALKQPFLTESENQLESLNRTAFRLLSTQDDGEEEEEEEQDSEDDEQQALVLKPLTCIIKPSSPLTSINIKLAEVTEQIFKQWKQLKSMVDARQSRFDLASGIHNYYTTVKQTNDWIINKYEILVSTDELGTDLGSLTKLQRRLMGWEQDLKALEKQIEDIRSEATTIQIRLKQDAPTRRDLYLASGEVQTAQEVKQLKQCVDKNWKDLRLALADRQDKLLVSAELQQFLHGLDDNQLWLRRLQGIIATTEQSWSVDEVKMQLADHQKLKTEIESKKDDFAQLISYGRCITAGETDLHYQELDGRLDRLESGWSELVQMWLHREKLLEEDLAIQVFFQNIRQLEGIISSQEGRMVDCELLQFDPTEVLQTILNKQKDIVSCLEGAREQFDTVCQMAKDLILKRVYAMEKVQKNLFSLQNRVWLYSSHLSLPHACFNCNSNPEYTTKSTDNGIHLYIIDFWLENGGSLMR</sequence>
<keyword evidence="1" id="KW-0677">Repeat</keyword>
<dbReference type="SUPFAM" id="SSF47576">
    <property type="entry name" value="Calponin-homology domain, CH-domain"/>
    <property type="match status" value="1"/>
</dbReference>
<dbReference type="GO" id="GO:0003779">
    <property type="term" value="F:actin binding"/>
    <property type="evidence" value="ECO:0007669"/>
    <property type="project" value="UniProtKB-KW"/>
</dbReference>
<keyword evidence="3" id="KW-0175">Coiled coil</keyword>
<dbReference type="PANTHER" id="PTHR11915">
    <property type="entry name" value="SPECTRIN/FILAMIN RELATED CYTOSKELETAL PROTEIN"/>
    <property type="match status" value="1"/>
</dbReference>
<dbReference type="Gene3D" id="1.20.58.60">
    <property type="match status" value="4"/>
</dbReference>
<evidence type="ECO:0000256" key="2">
    <source>
        <dbReference type="ARBA" id="ARBA00023203"/>
    </source>
</evidence>
<dbReference type="CDD" id="cd00176">
    <property type="entry name" value="SPEC"/>
    <property type="match status" value="1"/>
</dbReference>
<evidence type="ECO:0000256" key="1">
    <source>
        <dbReference type="ARBA" id="ARBA00022737"/>
    </source>
</evidence>
<gene>
    <name evidence="6" type="ORF">CDAUBV1_LOCUS6304</name>
</gene>
<organism evidence="6 7">
    <name type="scientific">Calicophoron daubneyi</name>
    <name type="common">Rumen fluke</name>
    <name type="synonym">Paramphistomum daubneyi</name>
    <dbReference type="NCBI Taxonomy" id="300641"/>
    <lineage>
        <taxon>Eukaryota</taxon>
        <taxon>Metazoa</taxon>
        <taxon>Spiralia</taxon>
        <taxon>Lophotrochozoa</taxon>
        <taxon>Platyhelminthes</taxon>
        <taxon>Trematoda</taxon>
        <taxon>Digenea</taxon>
        <taxon>Plagiorchiida</taxon>
        <taxon>Pronocephalata</taxon>
        <taxon>Paramphistomoidea</taxon>
        <taxon>Paramphistomidae</taxon>
        <taxon>Calicophoron</taxon>
    </lineage>
</organism>
<dbReference type="InterPro" id="IPR002017">
    <property type="entry name" value="Spectrin_repeat"/>
</dbReference>
<dbReference type="InterPro" id="IPR018159">
    <property type="entry name" value="Spectrin/alpha-actinin"/>
</dbReference>
<dbReference type="InterPro" id="IPR001589">
    <property type="entry name" value="Actinin_actin-bd_CS"/>
</dbReference>
<feature type="domain" description="Calponin-homology (CH)" evidence="5">
    <location>
        <begin position="30"/>
        <end position="202"/>
    </location>
</feature>
<evidence type="ECO:0000313" key="6">
    <source>
        <dbReference type="EMBL" id="CAL5133011.1"/>
    </source>
</evidence>
<evidence type="ECO:0000313" key="7">
    <source>
        <dbReference type="Proteomes" id="UP001497525"/>
    </source>
</evidence>
<dbReference type="InterPro" id="IPR036872">
    <property type="entry name" value="CH_dom_sf"/>
</dbReference>